<dbReference type="Pfam" id="PF01985">
    <property type="entry name" value="CRS1_YhbY"/>
    <property type="match status" value="1"/>
</dbReference>
<evidence type="ECO:0000313" key="6">
    <source>
        <dbReference type="Proteomes" id="UP000236162"/>
    </source>
</evidence>
<dbReference type="Proteomes" id="UP000277896">
    <property type="component" value="Chromosome"/>
</dbReference>
<dbReference type="PANTHER" id="PTHR40065:SF3">
    <property type="entry name" value="RNA-BINDING PROTEIN YHBY"/>
    <property type="match status" value="1"/>
</dbReference>
<dbReference type="InterPro" id="IPR051925">
    <property type="entry name" value="RNA-binding_domain"/>
</dbReference>
<dbReference type="Proteomes" id="UP000236162">
    <property type="component" value="Unassembled WGS sequence"/>
</dbReference>
<dbReference type="PROSITE" id="PS51295">
    <property type="entry name" value="CRM"/>
    <property type="match status" value="1"/>
</dbReference>
<dbReference type="NCBIfam" id="TIGR00253">
    <property type="entry name" value="RNA_bind_YhbY"/>
    <property type="match status" value="1"/>
</dbReference>
<evidence type="ECO:0000256" key="2">
    <source>
        <dbReference type="PROSITE-ProRule" id="PRU00626"/>
    </source>
</evidence>
<name>A0A098R2R8_9LACO</name>
<reference evidence="5 6" key="1">
    <citation type="submission" date="2017-04" db="EMBL/GenBank/DDBJ databases">
        <title>In vitro and in silico characterization of Lactobacillus paraplantarum D2-1, a starter culture for soymilk fermentation.</title>
        <authorList>
            <person name="Endo A."/>
            <person name="Sasaki F."/>
            <person name="Maeno S."/>
            <person name="Kanesaki Y."/>
            <person name="Kubota E."/>
            <person name="Torres G.A."/>
            <person name="Tomita S."/>
            <person name="Nakagawa J."/>
        </authorList>
    </citation>
    <scope>NUCLEOTIDE SEQUENCE [LARGE SCALE GENOMIC DNA]</scope>
    <source>
        <strain evidence="5 6">D2-1</strain>
    </source>
</reference>
<gene>
    <name evidence="4" type="primary">yhbY</name>
    <name evidence="4" type="ORF">LP667_06335</name>
    <name evidence="5" type="ORF">LPPLD21_00089</name>
</gene>
<keyword evidence="6" id="KW-1185">Reference proteome</keyword>
<dbReference type="InterPro" id="IPR035920">
    <property type="entry name" value="YhbY-like_sf"/>
</dbReference>
<dbReference type="EMBL" id="BDOR01000001">
    <property type="protein sequence ID" value="GBF00589.1"/>
    <property type="molecule type" value="Genomic_DNA"/>
</dbReference>
<dbReference type="GeneID" id="79807133"/>
<feature type="domain" description="CRM" evidence="3">
    <location>
        <begin position="2"/>
        <end position="98"/>
    </location>
</feature>
<dbReference type="eggNOG" id="COG1534">
    <property type="taxonomic scope" value="Bacteria"/>
</dbReference>
<dbReference type="InterPro" id="IPR017924">
    <property type="entry name" value="RNA-binding_YhbY"/>
</dbReference>
<protein>
    <submittedName>
        <fullName evidence="4 5">RNA-binding protein</fullName>
    </submittedName>
</protein>
<dbReference type="SMART" id="SM01103">
    <property type="entry name" value="CRS1_YhbY"/>
    <property type="match status" value="1"/>
</dbReference>
<reference evidence="4 7" key="2">
    <citation type="submission" date="2018-10" db="EMBL/GenBank/DDBJ databases">
        <title>Genome seuquencing of Lactobacillus species.</title>
        <authorList>
            <person name="Baek C."/>
            <person name="Yi H."/>
        </authorList>
    </citation>
    <scope>NUCLEOTIDE SEQUENCE [LARGE SCALE GENOMIC DNA]</scope>
    <source>
        <strain evidence="4 7">DSM 10667</strain>
    </source>
</reference>
<evidence type="ECO:0000313" key="4">
    <source>
        <dbReference type="EMBL" id="AYJ38451.1"/>
    </source>
</evidence>
<proteinExistence type="predicted"/>
<dbReference type="RefSeq" id="WP_021731719.1">
    <property type="nucleotide sequence ID" value="NZ_AVAI01000126.1"/>
</dbReference>
<keyword evidence="1 2" id="KW-0694">RNA-binding</keyword>
<evidence type="ECO:0000256" key="1">
    <source>
        <dbReference type="ARBA" id="ARBA00022884"/>
    </source>
</evidence>
<dbReference type="Gene3D" id="3.30.110.60">
    <property type="entry name" value="YhbY-like"/>
    <property type="match status" value="1"/>
</dbReference>
<evidence type="ECO:0000259" key="3">
    <source>
        <dbReference type="PROSITE" id="PS51295"/>
    </source>
</evidence>
<dbReference type="InterPro" id="IPR001890">
    <property type="entry name" value="RNA-binding_CRM"/>
</dbReference>
<evidence type="ECO:0000313" key="7">
    <source>
        <dbReference type="Proteomes" id="UP000277896"/>
    </source>
</evidence>
<dbReference type="EMBL" id="CP032744">
    <property type="protein sequence ID" value="AYJ38451.1"/>
    <property type="molecule type" value="Genomic_DNA"/>
</dbReference>
<dbReference type="KEGG" id="lpx:ASU28_06330"/>
<dbReference type="PANTHER" id="PTHR40065">
    <property type="entry name" value="RNA-BINDING PROTEIN YHBY"/>
    <property type="match status" value="1"/>
</dbReference>
<sequence length="104" mass="11769">MENLRGKQKHYLRGEAHHMRPLFAVGKNGLTDDWLMQLTGALDKRELIKVNILQNADVTTAEVKAAIEQHTAITVVQTIGRVLVLYLPASHEEDRHYSLEVAKL</sequence>
<organism evidence="4 7">
    <name type="scientific">Lactiplantibacillus paraplantarum</name>
    <dbReference type="NCBI Taxonomy" id="60520"/>
    <lineage>
        <taxon>Bacteria</taxon>
        <taxon>Bacillati</taxon>
        <taxon>Bacillota</taxon>
        <taxon>Bacilli</taxon>
        <taxon>Lactobacillales</taxon>
        <taxon>Lactobacillaceae</taxon>
        <taxon>Lactiplantibacillus</taxon>
    </lineage>
</organism>
<evidence type="ECO:0000313" key="5">
    <source>
        <dbReference type="EMBL" id="GBF00589.1"/>
    </source>
</evidence>
<dbReference type="SUPFAM" id="SSF75471">
    <property type="entry name" value="YhbY-like"/>
    <property type="match status" value="1"/>
</dbReference>
<dbReference type="AlphaFoldDB" id="A0A098R2R8"/>
<dbReference type="GO" id="GO:0003723">
    <property type="term" value="F:RNA binding"/>
    <property type="evidence" value="ECO:0007669"/>
    <property type="project" value="UniProtKB-UniRule"/>
</dbReference>
<accession>A0A098R2R8</accession>